<dbReference type="FunFam" id="3.40.190.10:FF:000005">
    <property type="entry name" value="Porphobilinogen deaminase"/>
    <property type="match status" value="1"/>
</dbReference>
<dbReference type="PRINTS" id="PR00151">
    <property type="entry name" value="PORPHBDMNASE"/>
</dbReference>
<evidence type="ECO:0000313" key="15">
    <source>
        <dbReference type="EMBL" id="QDS77359.1"/>
    </source>
</evidence>
<dbReference type="EMBL" id="CP042201">
    <property type="protein sequence ID" value="QDS77359.1"/>
    <property type="molecule type" value="Genomic_DNA"/>
</dbReference>
<evidence type="ECO:0000259" key="14">
    <source>
        <dbReference type="Pfam" id="PF03900"/>
    </source>
</evidence>
<dbReference type="AlphaFoldDB" id="A0A517LP14"/>
<dbReference type="PANTHER" id="PTHR11557">
    <property type="entry name" value="PORPHOBILINOGEN DEAMINASE"/>
    <property type="match status" value="1"/>
</dbReference>
<dbReference type="FunFam" id="3.40.190.10:FF:000086">
    <property type="entry name" value="Probable porphobilinogen deaminase"/>
    <property type="match status" value="1"/>
</dbReference>
<comment type="catalytic activity">
    <reaction evidence="12">
        <text>4 porphobilinogen + H2O = hydroxymethylbilane + 4 NH4(+)</text>
        <dbReference type="Rhea" id="RHEA:13185"/>
        <dbReference type="ChEBI" id="CHEBI:15377"/>
        <dbReference type="ChEBI" id="CHEBI:28938"/>
        <dbReference type="ChEBI" id="CHEBI:57845"/>
        <dbReference type="ChEBI" id="CHEBI:58126"/>
        <dbReference type="EC" id="2.5.1.61"/>
    </reaction>
</comment>
<evidence type="ECO:0000259" key="13">
    <source>
        <dbReference type="Pfam" id="PF01379"/>
    </source>
</evidence>
<comment type="pathway">
    <text evidence="3">Porphyrin-containing compound metabolism; protoporphyrin-IX biosynthesis; coproporphyrinogen-III from 5-aminolevulinate: step 2/4.</text>
</comment>
<evidence type="ECO:0000256" key="4">
    <source>
        <dbReference type="ARBA" id="ARBA00005638"/>
    </source>
</evidence>
<dbReference type="Gene3D" id="3.40.190.10">
    <property type="entry name" value="Periplasmic binding protein-like II"/>
    <property type="match status" value="2"/>
</dbReference>
<evidence type="ECO:0000256" key="7">
    <source>
        <dbReference type="ARBA" id="ARBA00022679"/>
    </source>
</evidence>
<keyword evidence="9" id="KW-0627">Porphyrin biosynthesis</keyword>
<dbReference type="Pfam" id="PF01379">
    <property type="entry name" value="Porphobil_deam"/>
    <property type="match status" value="1"/>
</dbReference>
<evidence type="ECO:0000256" key="8">
    <source>
        <dbReference type="ARBA" id="ARBA00023133"/>
    </source>
</evidence>
<dbReference type="GO" id="GO:0006782">
    <property type="term" value="P:protoporphyrinogen IX biosynthetic process"/>
    <property type="evidence" value="ECO:0007669"/>
    <property type="project" value="UniProtKB-UniPathway"/>
</dbReference>
<evidence type="ECO:0000256" key="11">
    <source>
        <dbReference type="ARBA" id="ARBA00033064"/>
    </source>
</evidence>
<dbReference type="PROSITE" id="PS00533">
    <property type="entry name" value="PORPHOBILINOGEN_DEAM"/>
    <property type="match status" value="1"/>
</dbReference>
<keyword evidence="8" id="KW-0350">Heme biosynthesis</keyword>
<proteinExistence type="inferred from homology"/>
<protein>
    <recommendedName>
        <fullName evidence="6">Porphobilinogen deaminase</fullName>
        <ecNumber evidence="5">2.5.1.61</ecNumber>
    </recommendedName>
    <alternativeName>
        <fullName evidence="11">Hydroxymethylbilane synthase</fullName>
    </alternativeName>
    <alternativeName>
        <fullName evidence="10">Pre-uroporphyrinogen synthase</fullName>
    </alternativeName>
</protein>
<dbReference type="STRING" id="50376.A0A517LP14"/>
<reference evidence="15 16" key="1">
    <citation type="submission" date="2019-07" db="EMBL/GenBank/DDBJ databases">
        <title>Finished genome of Venturia effusa.</title>
        <authorList>
            <person name="Young C.A."/>
            <person name="Cox M.P."/>
            <person name="Ganley A.R.D."/>
            <person name="David W.J."/>
        </authorList>
    </citation>
    <scope>NUCLEOTIDE SEQUENCE [LARGE SCALE GENOMIC DNA]</scope>
    <source>
        <strain evidence="16">albino</strain>
    </source>
</reference>
<feature type="domain" description="Porphobilinogen deaminase N-terminal" evidence="13">
    <location>
        <begin position="33"/>
        <end position="265"/>
    </location>
</feature>
<dbReference type="EC" id="2.5.1.61" evidence="5"/>
<organism evidence="15 16">
    <name type="scientific">Venturia effusa</name>
    <dbReference type="NCBI Taxonomy" id="50376"/>
    <lineage>
        <taxon>Eukaryota</taxon>
        <taxon>Fungi</taxon>
        <taxon>Dikarya</taxon>
        <taxon>Ascomycota</taxon>
        <taxon>Pezizomycotina</taxon>
        <taxon>Dothideomycetes</taxon>
        <taxon>Pleosporomycetidae</taxon>
        <taxon>Venturiales</taxon>
        <taxon>Venturiaceae</taxon>
        <taxon>Venturia</taxon>
    </lineage>
</organism>
<evidence type="ECO:0000256" key="10">
    <source>
        <dbReference type="ARBA" id="ARBA00030685"/>
    </source>
</evidence>
<dbReference type="PIRSF" id="PIRSF001438">
    <property type="entry name" value="4pyrrol_synth_OHMeBilane_synth"/>
    <property type="match status" value="1"/>
</dbReference>
<accession>A0A517LP14</accession>
<evidence type="ECO:0000256" key="9">
    <source>
        <dbReference type="ARBA" id="ARBA00023244"/>
    </source>
</evidence>
<dbReference type="SUPFAM" id="SSF53850">
    <property type="entry name" value="Periplasmic binding protein-like II"/>
    <property type="match status" value="1"/>
</dbReference>
<evidence type="ECO:0000256" key="1">
    <source>
        <dbReference type="ARBA" id="ARBA00001916"/>
    </source>
</evidence>
<evidence type="ECO:0000313" key="16">
    <source>
        <dbReference type="Proteomes" id="UP000316270"/>
    </source>
</evidence>
<evidence type="ECO:0000256" key="6">
    <source>
        <dbReference type="ARBA" id="ARBA00016519"/>
    </source>
</evidence>
<name>A0A517LP14_9PEZI</name>
<dbReference type="GO" id="GO:0005737">
    <property type="term" value="C:cytoplasm"/>
    <property type="evidence" value="ECO:0007669"/>
    <property type="project" value="TreeGrafter"/>
</dbReference>
<dbReference type="InterPro" id="IPR036803">
    <property type="entry name" value="Porphobilinogen_deaminase_C_sf"/>
</dbReference>
<comment type="function">
    <text evidence="2">Tetrapolymerization of the monopyrrole PBG into the hydroxymethylbilane pre-uroporphyrinogen in several discrete steps.</text>
</comment>
<evidence type="ECO:0000256" key="5">
    <source>
        <dbReference type="ARBA" id="ARBA00012655"/>
    </source>
</evidence>
<gene>
    <name evidence="15" type="ORF">FKW77_005519</name>
</gene>
<comment type="similarity">
    <text evidence="4">Belongs to the HMBS family.</text>
</comment>
<dbReference type="Gene3D" id="3.30.160.40">
    <property type="entry name" value="Porphobilinogen deaminase, C-terminal domain"/>
    <property type="match status" value="1"/>
</dbReference>
<feature type="domain" description="Porphobilinogen deaminase C-terminal" evidence="14">
    <location>
        <begin position="279"/>
        <end position="350"/>
    </location>
</feature>
<evidence type="ECO:0000256" key="2">
    <source>
        <dbReference type="ARBA" id="ARBA00002869"/>
    </source>
</evidence>
<dbReference type="Pfam" id="PF03900">
    <property type="entry name" value="Porphobil_deamC"/>
    <property type="match status" value="1"/>
</dbReference>
<dbReference type="Proteomes" id="UP000316270">
    <property type="component" value="Chromosome 17"/>
</dbReference>
<keyword evidence="16" id="KW-1185">Reference proteome</keyword>
<evidence type="ECO:0000256" key="3">
    <source>
        <dbReference type="ARBA" id="ARBA00004735"/>
    </source>
</evidence>
<dbReference type="InterPro" id="IPR022418">
    <property type="entry name" value="Porphobilinogen_deaminase_C"/>
</dbReference>
<dbReference type="FunFam" id="3.30.160.40:FF:000002">
    <property type="entry name" value="Porphobilinogen deaminase"/>
    <property type="match status" value="1"/>
</dbReference>
<dbReference type="SUPFAM" id="SSF54782">
    <property type="entry name" value="Porphobilinogen deaminase (hydroxymethylbilane synthase), C-terminal domain"/>
    <property type="match status" value="1"/>
</dbReference>
<sequence length="375" mass="40572">MDASIRPSLETAASVTTYGPLSPSASAEPQKTITIGTRRSKLARVQTDIVLAALQTKYPSYTYKIHAMDPLGDRDKITALYSFNAKSLWTHELEALLEVGELDLIVHSLKDMPTQLPPNMAIGAILPREDPRDALCLSLPLTKSLPAASSGSAHEILSTLPAGSLIGTSSLRRQAQLKRAHPHLTFADCRGNVPTRLRKLDDPKSFTDQDVPEFAALILAAAGLVRLDLGHRITASLSMREGGVMHAVGQGAIGVEIREDDKRTAELLSTLSCWKTERACIAERSLMRTLEGGCSVPIGVETEWVAEDELLMRGTVVSIDGLEAVASEHKAMVNSREEADAFGREVARQLVGQGADKILKNITLNRTIIEEQGQA</sequence>
<evidence type="ECO:0000256" key="12">
    <source>
        <dbReference type="ARBA" id="ARBA00048169"/>
    </source>
</evidence>
<dbReference type="InterPro" id="IPR022417">
    <property type="entry name" value="Porphobilin_deaminase_N"/>
</dbReference>
<keyword evidence="7" id="KW-0808">Transferase</keyword>
<dbReference type="InterPro" id="IPR022419">
    <property type="entry name" value="Porphobilin_deaminase_cofac_BS"/>
</dbReference>
<dbReference type="PANTHER" id="PTHR11557:SF0">
    <property type="entry name" value="PORPHOBILINOGEN DEAMINASE"/>
    <property type="match status" value="1"/>
</dbReference>
<dbReference type="UniPathway" id="UPA00251">
    <property type="reaction ID" value="UER00319"/>
</dbReference>
<dbReference type="OrthoDB" id="564646at2759"/>
<comment type="cofactor">
    <cofactor evidence="1">
        <name>dipyrromethane</name>
        <dbReference type="ChEBI" id="CHEBI:60342"/>
    </cofactor>
</comment>
<dbReference type="GO" id="GO:0004418">
    <property type="term" value="F:hydroxymethylbilane synthase activity"/>
    <property type="evidence" value="ECO:0007669"/>
    <property type="project" value="UniProtKB-EC"/>
</dbReference>
<dbReference type="NCBIfam" id="TIGR00212">
    <property type="entry name" value="hemC"/>
    <property type="match status" value="1"/>
</dbReference>
<dbReference type="InterPro" id="IPR000860">
    <property type="entry name" value="HemC"/>
</dbReference>